<dbReference type="SMART" id="SM00944">
    <property type="entry name" value="Pro-kuma_activ"/>
    <property type="match status" value="1"/>
</dbReference>
<evidence type="ECO:0000256" key="1">
    <source>
        <dbReference type="ARBA" id="ARBA00001913"/>
    </source>
</evidence>
<keyword evidence="11" id="KW-1185">Reference proteome</keyword>
<keyword evidence="4" id="KW-0378">Hydrolase</keyword>
<dbReference type="InterPro" id="IPR050819">
    <property type="entry name" value="Tripeptidyl-peptidase_I"/>
</dbReference>
<evidence type="ECO:0000256" key="4">
    <source>
        <dbReference type="ARBA" id="ARBA00022801"/>
    </source>
</evidence>
<feature type="region of interest" description="Disordered" evidence="8">
    <location>
        <begin position="516"/>
        <end position="544"/>
    </location>
</feature>
<dbReference type="PANTHER" id="PTHR14218:SF15">
    <property type="entry name" value="TRIPEPTIDYL-PEPTIDASE 1"/>
    <property type="match status" value="1"/>
</dbReference>
<dbReference type="PROSITE" id="PS51695">
    <property type="entry name" value="SEDOLISIN"/>
    <property type="match status" value="1"/>
</dbReference>
<dbReference type="KEGG" id="glj:GKIL_0505"/>
<dbReference type="CDD" id="cd04056">
    <property type="entry name" value="Peptidases_S53"/>
    <property type="match status" value="1"/>
</dbReference>
<protein>
    <submittedName>
        <fullName evidence="10">Peptidase S53 propeptide</fullName>
    </submittedName>
</protein>
<dbReference type="GO" id="GO:0046872">
    <property type="term" value="F:metal ion binding"/>
    <property type="evidence" value="ECO:0007669"/>
    <property type="project" value="UniProtKB-KW"/>
</dbReference>
<sequence>MVLSGSVKPFSERVQVLDAADSAAFIEFDVALKMRNYDTLRSRIDRGEVLANRELESDHFPLASDYSYLVNWLRDHGLAVERTYSNRLSLRVRGSVAQVAEVLGVELLNVKVDGKSYIAARNAPSLPPELTRFVLGINGLQPYQKAHYLNTGLQPQSPTSPYVPPYSVSDIKKAYNATGVTTTGSGQRIAILIDTFPSDSDLTSFWSANGVGQSLSNIEKIQAVSGTLPPLSGEESLDAQWTSGIASGAKIRIYASQSLAFSNLDQAFQRIINDLNGGTAISVLSISLGACEKDLSSSQLSTDNNYLSTIAAKGVSIFVSSGDSGSQGGCSSGSGVDFYASSPSVTGVGGTKLSLNSSGSVTSETGWTGSGGGNSSFSRPSWQVGSGVPSGTTRLVPDVALNADPNTGFYVVVNGQVQQIGGTSASAPTWAGFTALINQGRAAAGKGTLGLLNPTLYPLLGTSNFRDITSGSNGGYSAATGYDRVTGIGVPNVGNLYTTLVGSSGGGGGSSNLLGNPGFENGSSNPSPWVTTSGVIDSSTNPPPHSGTWKAWLDGYGTTHTDTLYQQVAIPSNVTSASLSFWLYISTAETTTTTAYDTLKVQVRNSSGTVLATLATYSNLNKGGYVQKSFSLSAYKGQTVQIYLVGTEDSSLQTSFVVDDFVLSTQ</sequence>
<dbReference type="eggNOG" id="COG4934">
    <property type="taxonomic scope" value="Bacteria"/>
</dbReference>
<gene>
    <name evidence="10" type="ORF">GKIL_0505</name>
</gene>
<dbReference type="HOGENOM" id="CLU_012501_0_0_3"/>
<evidence type="ECO:0000256" key="2">
    <source>
        <dbReference type="ARBA" id="ARBA00022670"/>
    </source>
</evidence>
<dbReference type="GO" id="GO:0006508">
    <property type="term" value="P:proteolysis"/>
    <property type="evidence" value="ECO:0007669"/>
    <property type="project" value="UniProtKB-KW"/>
</dbReference>
<keyword evidence="5" id="KW-0720">Serine protease</keyword>
<keyword evidence="3" id="KW-0479">Metal-binding</keyword>
<dbReference type="PANTHER" id="PTHR14218">
    <property type="entry name" value="PROTEASE S8 TRIPEPTIDYL PEPTIDASE I CLN2"/>
    <property type="match status" value="1"/>
</dbReference>
<name>U5QCZ3_GLOK1</name>
<proteinExistence type="predicted"/>
<dbReference type="PROSITE" id="PS00138">
    <property type="entry name" value="SUBTILASE_SER"/>
    <property type="match status" value="1"/>
</dbReference>
<dbReference type="InterPro" id="IPR013320">
    <property type="entry name" value="ConA-like_dom_sf"/>
</dbReference>
<feature type="region of interest" description="Disordered" evidence="8">
    <location>
        <begin position="363"/>
        <end position="389"/>
    </location>
</feature>
<dbReference type="AlphaFoldDB" id="U5QCZ3"/>
<evidence type="ECO:0000259" key="9">
    <source>
        <dbReference type="PROSITE" id="PS51695"/>
    </source>
</evidence>
<dbReference type="SUPFAM" id="SSF54897">
    <property type="entry name" value="Protease propeptides/inhibitors"/>
    <property type="match status" value="1"/>
</dbReference>
<dbReference type="SUPFAM" id="SSF52743">
    <property type="entry name" value="Subtilisin-like"/>
    <property type="match status" value="1"/>
</dbReference>
<dbReference type="EMBL" id="CP003587">
    <property type="protein sequence ID" value="AGY56751.1"/>
    <property type="molecule type" value="Genomic_DNA"/>
</dbReference>
<keyword evidence="7" id="KW-0865">Zymogen</keyword>
<dbReference type="Gene3D" id="3.40.50.200">
    <property type="entry name" value="Peptidase S8/S53 domain"/>
    <property type="match status" value="1"/>
</dbReference>
<accession>U5QCZ3</accession>
<dbReference type="CDD" id="cd11377">
    <property type="entry name" value="Pro-peptidase_S53"/>
    <property type="match status" value="1"/>
</dbReference>
<dbReference type="GO" id="GO:0008240">
    <property type="term" value="F:tripeptidyl-peptidase activity"/>
    <property type="evidence" value="ECO:0007669"/>
    <property type="project" value="TreeGrafter"/>
</dbReference>
<dbReference type="Proteomes" id="UP000017396">
    <property type="component" value="Chromosome"/>
</dbReference>
<evidence type="ECO:0000256" key="5">
    <source>
        <dbReference type="ARBA" id="ARBA00022825"/>
    </source>
</evidence>
<feature type="domain" description="Peptidase S53" evidence="9">
    <location>
        <begin position="162"/>
        <end position="503"/>
    </location>
</feature>
<evidence type="ECO:0000256" key="6">
    <source>
        <dbReference type="ARBA" id="ARBA00022837"/>
    </source>
</evidence>
<evidence type="ECO:0000256" key="8">
    <source>
        <dbReference type="SAM" id="MobiDB-lite"/>
    </source>
</evidence>
<evidence type="ECO:0000256" key="3">
    <source>
        <dbReference type="ARBA" id="ARBA00022723"/>
    </source>
</evidence>
<reference evidence="10 11" key="1">
    <citation type="journal article" date="2013" name="PLoS ONE">
        <title>Cultivation and Complete Genome Sequencing of Gloeobacter kilaueensis sp. nov., from a Lava Cave in Kilauea Caldera, Hawai'i.</title>
        <authorList>
            <person name="Saw J.H."/>
            <person name="Schatz M."/>
            <person name="Brown M.V."/>
            <person name="Kunkel D.D."/>
            <person name="Foster J.S."/>
            <person name="Shick H."/>
            <person name="Christensen S."/>
            <person name="Hou S."/>
            <person name="Wan X."/>
            <person name="Donachie S.P."/>
        </authorList>
    </citation>
    <scope>NUCLEOTIDE SEQUENCE [LARGE SCALE GENOMIC DNA]</scope>
    <source>
        <strain evidence="11">JS</strain>
    </source>
</reference>
<feature type="compositionally biased region" description="Polar residues" evidence="8">
    <location>
        <begin position="521"/>
        <end position="540"/>
    </location>
</feature>
<evidence type="ECO:0000313" key="10">
    <source>
        <dbReference type="EMBL" id="AGY56751.1"/>
    </source>
</evidence>
<dbReference type="STRING" id="1183438.GKIL_0505"/>
<evidence type="ECO:0000256" key="7">
    <source>
        <dbReference type="ARBA" id="ARBA00023145"/>
    </source>
</evidence>
<dbReference type="InterPro" id="IPR030400">
    <property type="entry name" value="Sedolisin_dom"/>
</dbReference>
<keyword evidence="6" id="KW-0106">Calcium</keyword>
<dbReference type="PATRIC" id="fig|1183438.3.peg.502"/>
<dbReference type="InterPro" id="IPR036852">
    <property type="entry name" value="Peptidase_S8/S53_dom_sf"/>
</dbReference>
<dbReference type="InterPro" id="IPR000209">
    <property type="entry name" value="Peptidase_S8/S53_dom"/>
</dbReference>
<dbReference type="Pfam" id="PF09286">
    <property type="entry name" value="Pro-kuma_activ"/>
    <property type="match status" value="1"/>
</dbReference>
<comment type="cofactor">
    <cofactor evidence="1">
        <name>Ca(2+)</name>
        <dbReference type="ChEBI" id="CHEBI:29108"/>
    </cofactor>
</comment>
<dbReference type="InterPro" id="IPR015366">
    <property type="entry name" value="S53_propep"/>
</dbReference>
<dbReference type="Gene3D" id="2.60.120.260">
    <property type="entry name" value="Galactose-binding domain-like"/>
    <property type="match status" value="1"/>
</dbReference>
<evidence type="ECO:0000313" key="11">
    <source>
        <dbReference type="Proteomes" id="UP000017396"/>
    </source>
</evidence>
<keyword evidence="2" id="KW-0645">Protease</keyword>
<dbReference type="GO" id="GO:0004252">
    <property type="term" value="F:serine-type endopeptidase activity"/>
    <property type="evidence" value="ECO:0007669"/>
    <property type="project" value="InterPro"/>
</dbReference>
<dbReference type="RefSeq" id="WP_023171779.1">
    <property type="nucleotide sequence ID" value="NC_022600.1"/>
</dbReference>
<dbReference type="SUPFAM" id="SSF49899">
    <property type="entry name" value="Concanavalin A-like lectins/glucanases"/>
    <property type="match status" value="1"/>
</dbReference>
<dbReference type="Pfam" id="PF00082">
    <property type="entry name" value="Peptidase_S8"/>
    <property type="match status" value="1"/>
</dbReference>
<dbReference type="InterPro" id="IPR023828">
    <property type="entry name" value="Peptidase_S8_Ser-AS"/>
</dbReference>
<organism evidence="10 11">
    <name type="scientific">Gloeobacter kilaueensis (strain ATCC BAA-2537 / CCAP 1431/1 / ULC 316 / JS1)</name>
    <dbReference type="NCBI Taxonomy" id="1183438"/>
    <lineage>
        <taxon>Bacteria</taxon>
        <taxon>Bacillati</taxon>
        <taxon>Cyanobacteriota</taxon>
        <taxon>Cyanophyceae</taxon>
        <taxon>Gloeobacterales</taxon>
        <taxon>Gloeobacteraceae</taxon>
        <taxon>Gloeobacter</taxon>
    </lineage>
</organism>